<dbReference type="OrthoDB" id="668540at2759"/>
<keyword evidence="8" id="KW-1185">Reference proteome</keyword>
<reference evidence="7 8" key="1">
    <citation type="journal article" date="2015" name="Proc. Natl. Acad. Sci. U.S.A.">
        <title>The resurrection genome of Boea hygrometrica: A blueprint for survival of dehydration.</title>
        <authorList>
            <person name="Xiao L."/>
            <person name="Yang G."/>
            <person name="Zhang L."/>
            <person name="Yang X."/>
            <person name="Zhao S."/>
            <person name="Ji Z."/>
            <person name="Zhou Q."/>
            <person name="Hu M."/>
            <person name="Wang Y."/>
            <person name="Chen M."/>
            <person name="Xu Y."/>
            <person name="Jin H."/>
            <person name="Xiao X."/>
            <person name="Hu G."/>
            <person name="Bao F."/>
            <person name="Hu Y."/>
            <person name="Wan P."/>
            <person name="Li L."/>
            <person name="Deng X."/>
            <person name="Kuang T."/>
            <person name="Xiang C."/>
            <person name="Zhu J.K."/>
            <person name="Oliver M.J."/>
            <person name="He Y."/>
        </authorList>
    </citation>
    <scope>NUCLEOTIDE SEQUENCE [LARGE SCALE GENOMIC DNA]</scope>
    <source>
        <strain evidence="8">cv. XS01</strain>
    </source>
</reference>
<feature type="repeat" description="Pumilio" evidence="4">
    <location>
        <begin position="524"/>
        <end position="562"/>
    </location>
</feature>
<dbReference type="SMART" id="SM00025">
    <property type="entry name" value="Pumilio"/>
    <property type="match status" value="6"/>
</dbReference>
<evidence type="ECO:0000256" key="4">
    <source>
        <dbReference type="PROSITE-ProRule" id="PRU00317"/>
    </source>
</evidence>
<dbReference type="Gene3D" id="1.25.10.10">
    <property type="entry name" value="Leucine-rich Repeat Variant"/>
    <property type="match status" value="1"/>
</dbReference>
<dbReference type="InterPro" id="IPR016024">
    <property type="entry name" value="ARM-type_fold"/>
</dbReference>
<dbReference type="Proteomes" id="UP000250235">
    <property type="component" value="Unassembled WGS sequence"/>
</dbReference>
<feature type="domain" description="PUM-HD" evidence="6">
    <location>
        <begin position="244"/>
        <end position="592"/>
    </location>
</feature>
<evidence type="ECO:0000256" key="3">
    <source>
        <dbReference type="ARBA" id="ARBA00022884"/>
    </source>
</evidence>
<dbReference type="InterPro" id="IPR001313">
    <property type="entry name" value="Pumilio_RNA-bd_rpt"/>
</dbReference>
<dbReference type="PROSITE" id="PS50303">
    <property type="entry name" value="PUM_HD"/>
    <property type="match status" value="1"/>
</dbReference>
<keyword evidence="2" id="KW-0810">Translation regulation</keyword>
<dbReference type="PROSITE" id="PS50302">
    <property type="entry name" value="PUM"/>
    <property type="match status" value="2"/>
</dbReference>
<dbReference type="GO" id="GO:0006417">
    <property type="term" value="P:regulation of translation"/>
    <property type="evidence" value="ECO:0007669"/>
    <property type="project" value="UniProtKB-KW"/>
</dbReference>
<evidence type="ECO:0000256" key="2">
    <source>
        <dbReference type="ARBA" id="ARBA00022845"/>
    </source>
</evidence>
<dbReference type="GO" id="GO:0003729">
    <property type="term" value="F:mRNA binding"/>
    <property type="evidence" value="ECO:0007669"/>
    <property type="project" value="TreeGrafter"/>
</dbReference>
<keyword evidence="3" id="KW-0694">RNA-binding</keyword>
<dbReference type="InterPro" id="IPR033133">
    <property type="entry name" value="PUM-HD"/>
</dbReference>
<evidence type="ECO:0000313" key="8">
    <source>
        <dbReference type="Proteomes" id="UP000250235"/>
    </source>
</evidence>
<dbReference type="InterPro" id="IPR011989">
    <property type="entry name" value="ARM-like"/>
</dbReference>
<dbReference type="PANTHER" id="PTHR12537">
    <property type="entry name" value="RNA BINDING PROTEIN PUMILIO-RELATED"/>
    <property type="match status" value="1"/>
</dbReference>
<evidence type="ECO:0000313" key="7">
    <source>
        <dbReference type="EMBL" id="KZV16103.1"/>
    </source>
</evidence>
<gene>
    <name evidence="7" type="ORF">F511_13239</name>
</gene>
<name>A0A2Z7A4S8_9LAMI</name>
<dbReference type="AlphaFoldDB" id="A0A2Z7A4S8"/>
<protein>
    <submittedName>
        <fullName evidence="7">Pumilio12-like</fullName>
    </submittedName>
</protein>
<keyword evidence="1" id="KW-0677">Repeat</keyword>
<dbReference type="SUPFAM" id="SSF48371">
    <property type="entry name" value="ARM repeat"/>
    <property type="match status" value="1"/>
</dbReference>
<proteinExistence type="predicted"/>
<feature type="repeat" description="Pumilio" evidence="4">
    <location>
        <begin position="453"/>
        <end position="488"/>
    </location>
</feature>
<dbReference type="GO" id="GO:0005737">
    <property type="term" value="C:cytoplasm"/>
    <property type="evidence" value="ECO:0007669"/>
    <property type="project" value="TreeGrafter"/>
</dbReference>
<dbReference type="Pfam" id="PF00806">
    <property type="entry name" value="PUF"/>
    <property type="match status" value="5"/>
</dbReference>
<sequence length="592" mass="65793">MEGSASRTSKNMEDSVSGKPEIEQIPQVGHEFLGIFGSLRLDNYDHPSIFYNSTDGGSSMNIMNPSLSITLTTTQRTSDQTKSFLNDYVPPKKRELQEFTTANSVGCVNIGGSHVSGSEGKKIILENSSDHAGKNYCLASSSNARGGNPLSSDDPVFTPMKQTSGIKFNELNYGGDHITKYPGVIGSSATMQGNLRSSATMQGNLNYFRQSQSDNVGHEIRNTDIVRKSLSYNNPILRVPTNPLGGIKIDDLRSSRDQFHLMNNSWSWNQNATQTNARQFSSSQIGSLLHHRACRPRPQTSFSQFRGSFLQLMIDGQTSFLFGKLLDECNDEQLDSLVQEVLSRETESFLCAAFCKVGSTSINKLIKRIKKTIHAYTLTRILSTRLTNMMMDNTARIVIKQCLEQFGSKPNEVLYEKVIFNLNDLATNEIGCISLNECIRTISGVKKRELLETIAGNAKFLSNDPYGNYVVQQAMVYGDDRLMAMIFQSLRGHFTQLSQEKGGSHVVEKCVNSSRVGTEIIVEEILLTPSAPFRLSRHQYGNYVIQSALKNLKIQENETLYLLLAQALEPHFPELQCNAGGREIVNLIIGDL</sequence>
<evidence type="ECO:0000256" key="5">
    <source>
        <dbReference type="SAM" id="MobiDB-lite"/>
    </source>
</evidence>
<organism evidence="7 8">
    <name type="scientific">Dorcoceras hygrometricum</name>
    <dbReference type="NCBI Taxonomy" id="472368"/>
    <lineage>
        <taxon>Eukaryota</taxon>
        <taxon>Viridiplantae</taxon>
        <taxon>Streptophyta</taxon>
        <taxon>Embryophyta</taxon>
        <taxon>Tracheophyta</taxon>
        <taxon>Spermatophyta</taxon>
        <taxon>Magnoliopsida</taxon>
        <taxon>eudicotyledons</taxon>
        <taxon>Gunneridae</taxon>
        <taxon>Pentapetalae</taxon>
        <taxon>asterids</taxon>
        <taxon>lamiids</taxon>
        <taxon>Lamiales</taxon>
        <taxon>Gesneriaceae</taxon>
        <taxon>Didymocarpoideae</taxon>
        <taxon>Trichosporeae</taxon>
        <taxon>Loxocarpinae</taxon>
        <taxon>Dorcoceras</taxon>
    </lineage>
</organism>
<dbReference type="EMBL" id="KV019564">
    <property type="protein sequence ID" value="KZV16103.1"/>
    <property type="molecule type" value="Genomic_DNA"/>
</dbReference>
<dbReference type="PANTHER" id="PTHR12537:SF137">
    <property type="entry name" value="PUMILIO HOMOLOG 16-RELATED"/>
    <property type="match status" value="1"/>
</dbReference>
<evidence type="ECO:0000259" key="6">
    <source>
        <dbReference type="PROSITE" id="PS50303"/>
    </source>
</evidence>
<accession>A0A2Z7A4S8</accession>
<evidence type="ECO:0000256" key="1">
    <source>
        <dbReference type="ARBA" id="ARBA00022737"/>
    </source>
</evidence>
<feature type="region of interest" description="Disordered" evidence="5">
    <location>
        <begin position="1"/>
        <end position="21"/>
    </location>
</feature>